<protein>
    <submittedName>
        <fullName evidence="1">Terminase</fullName>
    </submittedName>
</protein>
<dbReference type="RefSeq" id="YP_010109363.1">
    <property type="nucleotide sequence ID" value="NC_055858.1"/>
</dbReference>
<keyword evidence="2" id="KW-1185">Reference proteome</keyword>
<reference evidence="1 2" key="1">
    <citation type="submission" date="2020-05" db="EMBL/GenBank/DDBJ databases">
        <authorList>
            <person name="Vorhees N."/>
            <person name="Tucker A.R."/>
            <person name="Stephan M.R."/>
            <person name="Stalions G.A."/>
            <person name="Riebschleger D.L."/>
            <person name="Petouhoff A.M."/>
            <person name="Paluch K.V."/>
            <person name="Lockett T."/>
            <person name="Koorndyk N.D."/>
            <person name="Koehl A.J."/>
            <person name="Johnson H.K."/>
            <person name="Hood S.A."/>
            <person name="Currier J.K."/>
            <person name="Covert A."/>
            <person name="Bojanowski S.E."/>
            <person name="Bilisko A."/>
            <person name="Bartz C."/>
            <person name="Beck A.M."/>
            <person name="Sievers M.T."/>
            <person name="Stukey J."/>
            <person name="Garlena R.A."/>
            <person name="Russell D.A."/>
            <person name="Pope W.H."/>
            <person name="Jacobs-Sera D."/>
            <person name="Hatfull G.F."/>
        </authorList>
    </citation>
    <scope>NUCLEOTIDE SEQUENCE [LARGE SCALE GENOMIC DNA]</scope>
</reference>
<sequence length="585" mass="65171">MSLNNHTVELAPSPPHIIGPSWVRTVTGEWHLPEKTLGWGVLAWMAEYVNTPGGHDDPNRLRMLIEMSEMGIPVNELMFLPTDEQVRLVLWWYAVDDNGQYVYREGVIRRLKGWGKDPFSAALALAELCGPVAFSHFDADGNPVGKRRNAPWITIAAVSQDQTKNTFSLFPVMISKKLKTEYNLDVNRFIIYSDGGAGRIEAATSSPASMEGNRPTFVIQNETQWWGQGPDGKVNDGHAMASVIEGNMTKVEGARTLSICNAHIPGTETVAEKAYVEYQDVLSGKSVDTGAMYDALEAPADTPISEIPSQKEDPVGFEEGIAKLREGLLIARGDSTWLPIDDIIKSILSTKNVITESRRKFLNQVNASEDSWLSPQEWDRVAQVDPAYKLEPKQRITLGFDGSKSNDWTALVACRVDDGMLFVLNIWNPDKYGGEVPREDVDAAVHSAFARYDVVAFRADVKEFEAYVDQWGRAYKKKLKVNASPNNPVAFDMRGQQKRFAFDCERLEDAVLEREVSHDGNPVLRQHVLNAKRHPTTYDAIAIRKVTKDSSKKIDAAVCAVLAFGARQDYLMSKKARTGRVAVVR</sequence>
<evidence type="ECO:0000313" key="1">
    <source>
        <dbReference type="EMBL" id="QLF84575.1"/>
    </source>
</evidence>
<dbReference type="KEGG" id="vg:65127644"/>
<dbReference type="EMBL" id="MT522004">
    <property type="protein sequence ID" value="QLF84575.1"/>
    <property type="molecule type" value="Genomic_DNA"/>
</dbReference>
<evidence type="ECO:0000313" key="2">
    <source>
        <dbReference type="Proteomes" id="UP000510603"/>
    </source>
</evidence>
<organism evidence="1 2">
    <name type="scientific">Mycobacterium phage Gail</name>
    <dbReference type="NCBI Taxonomy" id="2743994"/>
    <lineage>
        <taxon>Viruses</taxon>
        <taxon>Duplodnaviria</taxon>
        <taxon>Heunggongvirae</taxon>
        <taxon>Uroviricota</taxon>
        <taxon>Caudoviricetes</taxon>
        <taxon>Luchadorvirus</taxon>
        <taxon>Luchadorvirus gail</taxon>
        <taxon>Lucadorvirus gail</taxon>
    </lineage>
</organism>
<name>A0A7D5KCH4_9CAUD</name>
<dbReference type="Proteomes" id="UP000510603">
    <property type="component" value="Segment"/>
</dbReference>
<proteinExistence type="predicted"/>
<accession>A0A7D5KCH4</accession>
<dbReference type="GeneID" id="65127644"/>
<gene>
    <name evidence="1" type="primary">11</name>
    <name evidence="1" type="ORF">SEA_GAIL_11</name>
</gene>